<dbReference type="AlphaFoldDB" id="A0AAW0DEQ8"/>
<feature type="region of interest" description="Disordered" evidence="1">
    <location>
        <begin position="1"/>
        <end position="41"/>
    </location>
</feature>
<proteinExistence type="predicted"/>
<evidence type="ECO:0000313" key="2">
    <source>
        <dbReference type="EMBL" id="KAK7049632.1"/>
    </source>
</evidence>
<feature type="compositionally biased region" description="Low complexity" evidence="1">
    <location>
        <begin position="9"/>
        <end position="18"/>
    </location>
</feature>
<keyword evidence="3" id="KW-1185">Reference proteome</keyword>
<accession>A0AAW0DEQ8</accession>
<feature type="compositionally biased region" description="Acidic residues" evidence="1">
    <location>
        <begin position="215"/>
        <end position="240"/>
    </location>
</feature>
<feature type="region of interest" description="Disordered" evidence="1">
    <location>
        <begin position="206"/>
        <end position="256"/>
    </location>
</feature>
<evidence type="ECO:0000256" key="1">
    <source>
        <dbReference type="SAM" id="MobiDB-lite"/>
    </source>
</evidence>
<gene>
    <name evidence="2" type="ORF">VNI00_005663</name>
</gene>
<protein>
    <submittedName>
        <fullName evidence="2">Uncharacterized protein</fullName>
    </submittedName>
</protein>
<sequence>MSSPPTSPLSPRTTSGSPNVRRKNAVPPGFRAPPREKPKLSQMSVAELQALHVKNARILASPGASTSTYVERITAEQAAIVSQLEMHGMDVINAGMMNTRIGESSTTAPEPPMSRAIDAKRRALARFDAANGLSNVQALSMQEAIEIEQRAHAQDREREQRLMEKRRRQGLPIKGEVLSRAEVEARIWAFMCVLLPSSENSQLIVVTRNHKPTDSDLEDDDDDEDEDDDDPASWFDDDQDDGRKGQDIIEPDEEDLSNIIRIDHNKLHYSAFYEPRDDGD</sequence>
<dbReference type="EMBL" id="JAYKXP010000016">
    <property type="protein sequence ID" value="KAK7049632.1"/>
    <property type="molecule type" value="Genomic_DNA"/>
</dbReference>
<dbReference type="Proteomes" id="UP001383192">
    <property type="component" value="Unassembled WGS sequence"/>
</dbReference>
<evidence type="ECO:0000313" key="3">
    <source>
        <dbReference type="Proteomes" id="UP001383192"/>
    </source>
</evidence>
<name>A0AAW0DEQ8_9AGAR</name>
<organism evidence="2 3">
    <name type="scientific">Paramarasmius palmivorus</name>
    <dbReference type="NCBI Taxonomy" id="297713"/>
    <lineage>
        <taxon>Eukaryota</taxon>
        <taxon>Fungi</taxon>
        <taxon>Dikarya</taxon>
        <taxon>Basidiomycota</taxon>
        <taxon>Agaricomycotina</taxon>
        <taxon>Agaricomycetes</taxon>
        <taxon>Agaricomycetidae</taxon>
        <taxon>Agaricales</taxon>
        <taxon>Marasmiineae</taxon>
        <taxon>Marasmiaceae</taxon>
        <taxon>Paramarasmius</taxon>
    </lineage>
</organism>
<reference evidence="2 3" key="1">
    <citation type="submission" date="2024-01" db="EMBL/GenBank/DDBJ databases">
        <title>A draft genome for a cacao thread blight-causing isolate of Paramarasmius palmivorus.</title>
        <authorList>
            <person name="Baruah I.K."/>
            <person name="Bukari Y."/>
            <person name="Amoako-Attah I."/>
            <person name="Meinhardt L.W."/>
            <person name="Bailey B.A."/>
            <person name="Cohen S.P."/>
        </authorList>
    </citation>
    <scope>NUCLEOTIDE SEQUENCE [LARGE SCALE GENOMIC DNA]</scope>
    <source>
        <strain evidence="2 3">GH-12</strain>
    </source>
</reference>
<comment type="caution">
    <text evidence="2">The sequence shown here is derived from an EMBL/GenBank/DDBJ whole genome shotgun (WGS) entry which is preliminary data.</text>
</comment>